<sequence length="808" mass="91570">MEEDEDAMTLWHQLVLNSVECELCNEPYSSSGPHIPRLLSCGHTFCESCLNKWSLTTSGTESHQHGEQRTPERSVGVFASFTSAINASLNSSASSADSNHSSSIYASYGNNTGVLWIECPTCRTMTQLPSEINPIRNLPKNYELLRVRDEMQSSQIHHQLSSLKEKWLTHVVQKEHLARDAKEVARLALHESEEAASKSRGLAKQVEINEQEKLRAQQLAKEAKEKAIRASHKAEMLQEETEQLKQQLRSEASELRRLQSDATTTAAATAELHTRAQQLQRQIDRVSAQLSLHSGRHDPAKLVVLVCEPMTVGKWLLPYTRYAVISITTETGTVNKNGEHRSGIDQDKKNSFKAAKMWIMQHQVAEPSASVKVYRRYSDFVWLHQQLCRKHPFELVPGIPGKQVFFNKENEFVGERMKLLQAFLRNVLRHPVLALVEEVRSFLLSTTEELDAIRLRSVSTARAIDELEFGLWAANLNDSALVDSELNERRLQRCSDDHVPTTISKQSESSRNTWAWGAISAITNSAAKMMRTTADSSSAEESKEVKLSKRYESNCSDLEDGAIESRADKFVNIANSRHNYTRVCSAYENTALKGSFLARAERKQAKHLHRVCELLNDMDLLERSFDRLERQRHAEAHSENLPSSMRESIGAQRQQQVFFETRTFDARAADSFSAFSLLVKSTADCNEYALLEIVRMQLLQLGAIEESYSRLRQLENSIQDKLSAAAKSSGEENHLSGSACAEMDWNLQAKKLKQCREEVGEKVSNLDPTRSLFVLETLQENVTEMHILSKERRHLYEETLRQITVRGM</sequence>
<name>F0WID2_9STRA</name>
<evidence type="ECO:0000256" key="5">
    <source>
        <dbReference type="PROSITE-ProRule" id="PRU00175"/>
    </source>
</evidence>
<dbReference type="SMART" id="SM00312">
    <property type="entry name" value="PX"/>
    <property type="match status" value="1"/>
</dbReference>
<accession>F0WID2</accession>
<dbReference type="GO" id="GO:0031901">
    <property type="term" value="C:early endosome membrane"/>
    <property type="evidence" value="ECO:0007669"/>
    <property type="project" value="TreeGrafter"/>
</dbReference>
<feature type="coiled-coil region" evidence="6">
    <location>
        <begin position="206"/>
        <end position="289"/>
    </location>
</feature>
<dbReference type="SUPFAM" id="SSF57850">
    <property type="entry name" value="RING/U-box"/>
    <property type="match status" value="1"/>
</dbReference>
<dbReference type="InterPro" id="IPR028662">
    <property type="entry name" value="SNX8/Mvp1"/>
</dbReference>
<keyword evidence="2" id="KW-0479">Metal-binding</keyword>
<feature type="domain" description="RING-type" evidence="7">
    <location>
        <begin position="21"/>
        <end position="71"/>
    </location>
</feature>
<gene>
    <name evidence="9" type="primary">AlNc14C109G6333</name>
    <name evidence="9" type="ORF">ALNC14_071560</name>
</gene>
<dbReference type="InterPro" id="IPR001841">
    <property type="entry name" value="Znf_RING"/>
</dbReference>
<dbReference type="GO" id="GO:0035091">
    <property type="term" value="F:phosphatidylinositol binding"/>
    <property type="evidence" value="ECO:0007669"/>
    <property type="project" value="InterPro"/>
</dbReference>
<dbReference type="PANTHER" id="PTHR46571:SF1">
    <property type="entry name" value="SORTING NEXIN-8"/>
    <property type="match status" value="1"/>
</dbReference>
<dbReference type="PROSITE" id="PS50089">
    <property type="entry name" value="ZF_RING_2"/>
    <property type="match status" value="1"/>
</dbReference>
<organism evidence="9">
    <name type="scientific">Albugo laibachii Nc14</name>
    <dbReference type="NCBI Taxonomy" id="890382"/>
    <lineage>
        <taxon>Eukaryota</taxon>
        <taxon>Sar</taxon>
        <taxon>Stramenopiles</taxon>
        <taxon>Oomycota</taxon>
        <taxon>Peronosporomycetes</taxon>
        <taxon>Albuginales</taxon>
        <taxon>Albuginaceae</taxon>
        <taxon>Albugo</taxon>
    </lineage>
</organism>
<keyword evidence="3 5" id="KW-0863">Zinc-finger</keyword>
<dbReference type="Pfam" id="PF00787">
    <property type="entry name" value="PX"/>
    <property type="match status" value="1"/>
</dbReference>
<dbReference type="PANTHER" id="PTHR46571">
    <property type="entry name" value="SORTING NEXIN-8"/>
    <property type="match status" value="1"/>
</dbReference>
<dbReference type="SUPFAM" id="SSF64268">
    <property type="entry name" value="PX domain"/>
    <property type="match status" value="1"/>
</dbReference>
<dbReference type="InterPro" id="IPR036871">
    <property type="entry name" value="PX_dom_sf"/>
</dbReference>
<comment type="subcellular location">
    <subcellularLocation>
        <location evidence="1">Membrane</location>
        <topology evidence="1">Peripheral membrane protein</topology>
        <orientation evidence="1">Cytoplasmic side</orientation>
    </subcellularLocation>
</comment>
<dbReference type="HOGENOM" id="CLU_009055_0_0_1"/>
<keyword evidence="4" id="KW-0862">Zinc</keyword>
<evidence type="ECO:0000256" key="3">
    <source>
        <dbReference type="ARBA" id="ARBA00022771"/>
    </source>
</evidence>
<dbReference type="EMBL" id="FR824154">
    <property type="protein sequence ID" value="CCA21013.1"/>
    <property type="molecule type" value="Genomic_DNA"/>
</dbReference>
<dbReference type="GO" id="GO:0006886">
    <property type="term" value="P:intracellular protein transport"/>
    <property type="evidence" value="ECO:0007669"/>
    <property type="project" value="TreeGrafter"/>
</dbReference>
<dbReference type="PROSITE" id="PS00518">
    <property type="entry name" value="ZF_RING_1"/>
    <property type="match status" value="1"/>
</dbReference>
<proteinExistence type="predicted"/>
<dbReference type="InterPro" id="IPR001683">
    <property type="entry name" value="PX_dom"/>
</dbReference>
<dbReference type="AlphaFoldDB" id="F0WID2"/>
<evidence type="ECO:0000256" key="4">
    <source>
        <dbReference type="ARBA" id="ARBA00022833"/>
    </source>
</evidence>
<dbReference type="SMART" id="SM00184">
    <property type="entry name" value="RING"/>
    <property type="match status" value="1"/>
</dbReference>
<dbReference type="Gene3D" id="3.30.40.10">
    <property type="entry name" value="Zinc/RING finger domain, C3HC4 (zinc finger)"/>
    <property type="match status" value="1"/>
</dbReference>
<evidence type="ECO:0000259" key="7">
    <source>
        <dbReference type="PROSITE" id="PS50089"/>
    </source>
</evidence>
<dbReference type="GO" id="GO:0008270">
    <property type="term" value="F:zinc ion binding"/>
    <property type="evidence" value="ECO:0007669"/>
    <property type="project" value="UniProtKB-KW"/>
</dbReference>
<evidence type="ECO:0000256" key="2">
    <source>
        <dbReference type="ARBA" id="ARBA00022723"/>
    </source>
</evidence>
<keyword evidence="6" id="KW-0175">Coiled coil</keyword>
<dbReference type="GO" id="GO:0034498">
    <property type="term" value="P:early endosome to Golgi transport"/>
    <property type="evidence" value="ECO:0007669"/>
    <property type="project" value="TreeGrafter"/>
</dbReference>
<dbReference type="Gene3D" id="3.30.1520.10">
    <property type="entry name" value="Phox-like domain"/>
    <property type="match status" value="1"/>
</dbReference>
<dbReference type="GO" id="GO:0005829">
    <property type="term" value="C:cytosol"/>
    <property type="evidence" value="ECO:0007669"/>
    <property type="project" value="GOC"/>
</dbReference>
<dbReference type="InterPro" id="IPR027370">
    <property type="entry name" value="Znf-RING_euk"/>
</dbReference>
<dbReference type="InterPro" id="IPR017907">
    <property type="entry name" value="Znf_RING_CS"/>
</dbReference>
<protein>
    <submittedName>
        <fullName evidence="9">Uncharacterized protein AlNc14C109G6333</fullName>
    </submittedName>
</protein>
<dbReference type="PROSITE" id="PS50195">
    <property type="entry name" value="PX"/>
    <property type="match status" value="1"/>
</dbReference>
<evidence type="ECO:0000256" key="6">
    <source>
        <dbReference type="SAM" id="Coils"/>
    </source>
</evidence>
<evidence type="ECO:0000313" key="9">
    <source>
        <dbReference type="EMBL" id="CCA21013.1"/>
    </source>
</evidence>
<dbReference type="CDD" id="cd06093">
    <property type="entry name" value="PX_domain"/>
    <property type="match status" value="1"/>
</dbReference>
<reference evidence="9" key="1">
    <citation type="journal article" date="2011" name="PLoS Biol.">
        <title>Gene gain and loss during evolution of obligate parasitism in the white rust pathogen of Arabidopsis thaliana.</title>
        <authorList>
            <person name="Kemen E."/>
            <person name="Gardiner A."/>
            <person name="Schultz-Larsen T."/>
            <person name="Kemen A.C."/>
            <person name="Balmuth A.L."/>
            <person name="Robert-Seilaniantz A."/>
            <person name="Bailey K."/>
            <person name="Holub E."/>
            <person name="Studholme D.J."/>
            <person name="Maclean D."/>
            <person name="Jones J.D."/>
        </authorList>
    </citation>
    <scope>NUCLEOTIDE SEQUENCE</scope>
</reference>
<evidence type="ECO:0000259" key="8">
    <source>
        <dbReference type="PROSITE" id="PS50195"/>
    </source>
</evidence>
<reference evidence="9" key="2">
    <citation type="submission" date="2011-02" db="EMBL/GenBank/DDBJ databases">
        <authorList>
            <person name="MacLean D."/>
        </authorList>
    </citation>
    <scope>NUCLEOTIDE SEQUENCE</scope>
</reference>
<evidence type="ECO:0000256" key="1">
    <source>
        <dbReference type="ARBA" id="ARBA00004287"/>
    </source>
</evidence>
<feature type="domain" description="PX" evidence="8">
    <location>
        <begin position="300"/>
        <end position="450"/>
    </location>
</feature>
<dbReference type="InterPro" id="IPR013083">
    <property type="entry name" value="Znf_RING/FYVE/PHD"/>
</dbReference>
<dbReference type="Pfam" id="PF13445">
    <property type="entry name" value="zf-RING_UBOX"/>
    <property type="match status" value="1"/>
</dbReference>